<dbReference type="InterPro" id="IPR018725">
    <property type="entry name" value="DUF2259_secreted"/>
</dbReference>
<sequence length="240" mass="26051">MRLATALLFLTLTSTAAAAADNAERAAIGFSPDGRYFAFEQYGVQDGSGFPYSEIFVIDLDANQWVKGSPFRERIEDEAALVSSVRAKAARSAAALLGQLKTAEPGQALAAQLPTQAAADHHRIDFDPFYWNQVNQKGGQYTLSLELAPFAAPENCYAEDGKQMGFKLMLKDNQSGAGKEVHKDTAIPSSRYCPRDYDISDVIAYRPASGATRLVALIGVYTPGFEGVNRRYIAVPFSLP</sequence>
<dbReference type="AlphaFoldDB" id="A0A6J7HTQ7"/>
<reference evidence="1" key="1">
    <citation type="submission" date="2020-05" db="EMBL/GenBank/DDBJ databases">
        <authorList>
            <person name="Chiriac C."/>
            <person name="Salcher M."/>
            <person name="Ghai R."/>
            <person name="Kavagutti S V."/>
        </authorList>
    </citation>
    <scope>NUCLEOTIDE SEQUENCE</scope>
</reference>
<proteinExistence type="predicted"/>
<accession>A0A6J7HTQ7</accession>
<organism evidence="1">
    <name type="scientific">freshwater metagenome</name>
    <dbReference type="NCBI Taxonomy" id="449393"/>
    <lineage>
        <taxon>unclassified sequences</taxon>
        <taxon>metagenomes</taxon>
        <taxon>ecological metagenomes</taxon>
    </lineage>
</organism>
<name>A0A6J7HTQ7_9ZZZZ</name>
<dbReference type="EMBL" id="CAFBMQ010000211">
    <property type="protein sequence ID" value="CAB4919765.1"/>
    <property type="molecule type" value="Genomic_DNA"/>
</dbReference>
<protein>
    <submittedName>
        <fullName evidence="1">Unannotated protein</fullName>
    </submittedName>
</protein>
<evidence type="ECO:0000313" key="1">
    <source>
        <dbReference type="EMBL" id="CAB4919765.1"/>
    </source>
</evidence>
<dbReference type="Pfam" id="PF10016">
    <property type="entry name" value="DUF2259"/>
    <property type="match status" value="1"/>
</dbReference>
<gene>
    <name evidence="1" type="ORF">UFOPK3609_01328</name>
</gene>